<protein>
    <submittedName>
        <fullName evidence="3">Rho family-interacting cell polarization regulator 1-like isoform X1</fullName>
    </submittedName>
</protein>
<dbReference type="OrthoDB" id="8964506at2759"/>
<evidence type="ECO:0000256" key="1">
    <source>
        <dbReference type="SAM" id="MobiDB-lite"/>
    </source>
</evidence>
<sequence>MNKQETSAAANRTGGDTSDCHPGDAHKVSNVPATAEVSKGIASLPSPDKTRPEKQQLGYSLLEETPPWERQSFVDNTFNVSFQEDVGTPVATGRLTPGLRRLCLDGSPMMAWARPDRHSPFQQATSPSLVNESPPASFIDCSIAPITPTGPANTVDLPSGAGTVITVLLPDVVPLTPQNDTMDVGCGSGSPALSVVLPCPQNTVDSPCRDSATAAVANIDRLAADINGTMDLPNGTSSAGAVSDITMNGAVDLADCVGSTGATPTGQENITVEIRSDCSKTMSEVASSISTPAPEINITMEIRSDCSMTMSEVASSISTPAPEINTTVDKENDGKSTTTEVKSIVPVHHNTTVDFPNGNGSGTSDVSMTARHNGTVDLATPVSTKPAREMNSTVELVRRGNNPLTMASAKAMNITVEVLSTTTSASPSVPTVAPTTTTANDVTLAESLSASPEMMVKRPPLEVNVFMLDESLDLHSAGLVTSTPMPEHREFSFSRPAKVIGKACEARKQLVLPSNTTPPPPKPMVTHRVETPLLQLQPSPVRKGEKKQRPA</sequence>
<gene>
    <name evidence="3" type="primary">LOC116217967</name>
</gene>
<feature type="compositionally biased region" description="Basic and acidic residues" evidence="1">
    <location>
        <begin position="18"/>
        <end position="27"/>
    </location>
</feature>
<dbReference type="AlphaFoldDB" id="A0A6P8ENZ3"/>
<accession>A0A6P8ENZ3</accession>
<reference evidence="3" key="1">
    <citation type="submission" date="2025-08" db="UniProtKB">
        <authorList>
            <consortium name="RefSeq"/>
        </authorList>
    </citation>
    <scope>IDENTIFICATION</scope>
</reference>
<dbReference type="KEGG" id="char:116217967"/>
<evidence type="ECO:0000313" key="3">
    <source>
        <dbReference type="RefSeq" id="XP_031413830.1"/>
    </source>
</evidence>
<name>A0A6P8ENZ3_CLUHA</name>
<feature type="compositionally biased region" description="Polar residues" evidence="1">
    <location>
        <begin position="1"/>
        <end position="16"/>
    </location>
</feature>
<dbReference type="Proteomes" id="UP000515152">
    <property type="component" value="Chromosome 20"/>
</dbReference>
<feature type="region of interest" description="Disordered" evidence="1">
    <location>
        <begin position="1"/>
        <end position="53"/>
    </location>
</feature>
<keyword evidence="2" id="KW-1185">Reference proteome</keyword>
<organism evidence="2 3">
    <name type="scientific">Clupea harengus</name>
    <name type="common">Atlantic herring</name>
    <dbReference type="NCBI Taxonomy" id="7950"/>
    <lineage>
        <taxon>Eukaryota</taxon>
        <taxon>Metazoa</taxon>
        <taxon>Chordata</taxon>
        <taxon>Craniata</taxon>
        <taxon>Vertebrata</taxon>
        <taxon>Euteleostomi</taxon>
        <taxon>Actinopterygii</taxon>
        <taxon>Neopterygii</taxon>
        <taxon>Teleostei</taxon>
        <taxon>Clupei</taxon>
        <taxon>Clupeiformes</taxon>
        <taxon>Clupeoidei</taxon>
        <taxon>Clupeidae</taxon>
        <taxon>Clupea</taxon>
    </lineage>
</organism>
<dbReference type="GeneID" id="116217967"/>
<evidence type="ECO:0000313" key="2">
    <source>
        <dbReference type="Proteomes" id="UP000515152"/>
    </source>
</evidence>
<proteinExistence type="predicted"/>
<feature type="region of interest" description="Disordered" evidence="1">
    <location>
        <begin position="511"/>
        <end position="551"/>
    </location>
</feature>
<dbReference type="RefSeq" id="XP_031413830.1">
    <property type="nucleotide sequence ID" value="XM_031557970.2"/>
</dbReference>